<keyword evidence="6 16" id="KW-0808">Transferase</keyword>
<dbReference type="UniPathway" id="UPA00253">
    <property type="reaction ID" value="UER00332"/>
</dbReference>
<dbReference type="GO" id="GO:0004515">
    <property type="term" value="F:nicotinate-nucleotide adenylyltransferase activity"/>
    <property type="evidence" value="ECO:0007669"/>
    <property type="project" value="UniProtKB-EC"/>
</dbReference>
<dbReference type="InterPro" id="IPR005248">
    <property type="entry name" value="NadD/NMNAT"/>
</dbReference>
<reference evidence="16" key="2">
    <citation type="journal article" date="2012" name="PLoS ONE">
        <title>A Deeply Branching Thermophilic Bacterium with an Ancient Acetyl-CoA Pathway Dominates a Subsurface Ecosystem.</title>
        <authorList>
            <person name="Takami H."/>
            <person name="Noguchi H."/>
            <person name="Takaki Y."/>
            <person name="Uchiyama I."/>
            <person name="Toyoda A."/>
            <person name="Nishi S."/>
            <person name="Chee G.-J."/>
            <person name="Arai W."/>
            <person name="Nunoura T."/>
            <person name="Itoh T."/>
            <person name="Hattori M."/>
            <person name="Takai K."/>
        </authorList>
    </citation>
    <scope>NUCLEOTIDE SEQUENCE</scope>
</reference>
<evidence type="ECO:0000256" key="6">
    <source>
        <dbReference type="ARBA" id="ARBA00022679"/>
    </source>
</evidence>
<comment type="catalytic activity">
    <reaction evidence="14">
        <text>nicotinate beta-D-ribonucleotide + ATP + H(+) = deamido-NAD(+) + diphosphate</text>
        <dbReference type="Rhea" id="RHEA:22860"/>
        <dbReference type="ChEBI" id="CHEBI:15378"/>
        <dbReference type="ChEBI" id="CHEBI:30616"/>
        <dbReference type="ChEBI" id="CHEBI:33019"/>
        <dbReference type="ChEBI" id="CHEBI:57502"/>
        <dbReference type="ChEBI" id="CHEBI:58437"/>
        <dbReference type="EC" id="2.7.7.18"/>
    </reaction>
</comment>
<keyword evidence="7 16" id="KW-0548">Nucleotidyltransferase</keyword>
<comment type="similarity">
    <text evidence="3">Belongs to the NadD family.</text>
</comment>
<comment type="function">
    <text evidence="1">Catalyzes the reversible adenylation of nicotinate mononucleotide (NaMN) to nicotinic acid adenine dinucleotide (NaAD).</text>
</comment>
<protein>
    <recommendedName>
        <fullName evidence="4">nicotinate-nucleotide adenylyltransferase</fullName>
        <ecNumber evidence="4">2.7.7.18</ecNumber>
    </recommendedName>
    <alternativeName>
        <fullName evidence="13">Deamido-NAD(+) diphosphorylase</fullName>
    </alternativeName>
    <alternativeName>
        <fullName evidence="12">Deamido-NAD(+) pyrophosphorylase</fullName>
    </alternativeName>
    <alternativeName>
        <fullName evidence="11">Nicotinate mononucleotide adenylyltransferase</fullName>
    </alternativeName>
</protein>
<dbReference type="EC" id="2.7.7.18" evidence="4"/>
<evidence type="ECO:0000256" key="10">
    <source>
        <dbReference type="ARBA" id="ARBA00023027"/>
    </source>
</evidence>
<dbReference type="InterPro" id="IPR014729">
    <property type="entry name" value="Rossmann-like_a/b/a_fold"/>
</dbReference>
<keyword evidence="5" id="KW-0662">Pyridine nucleotide biosynthesis</keyword>
<evidence type="ECO:0000256" key="2">
    <source>
        <dbReference type="ARBA" id="ARBA00005019"/>
    </source>
</evidence>
<dbReference type="EMBL" id="AP011702">
    <property type="protein sequence ID" value="BAL54880.1"/>
    <property type="molecule type" value="Genomic_DNA"/>
</dbReference>
<evidence type="ECO:0000256" key="3">
    <source>
        <dbReference type="ARBA" id="ARBA00009014"/>
    </source>
</evidence>
<evidence type="ECO:0000256" key="14">
    <source>
        <dbReference type="ARBA" id="ARBA00048721"/>
    </source>
</evidence>
<evidence type="ECO:0000256" key="11">
    <source>
        <dbReference type="ARBA" id="ARBA00031253"/>
    </source>
</evidence>
<dbReference type="InterPro" id="IPR004821">
    <property type="entry name" value="Cyt_trans-like"/>
</dbReference>
<dbReference type="GO" id="GO:0009435">
    <property type="term" value="P:NAD+ biosynthetic process"/>
    <property type="evidence" value="ECO:0007669"/>
    <property type="project" value="UniProtKB-UniPathway"/>
</dbReference>
<evidence type="ECO:0000259" key="15">
    <source>
        <dbReference type="Pfam" id="PF01467"/>
    </source>
</evidence>
<evidence type="ECO:0000256" key="12">
    <source>
        <dbReference type="ARBA" id="ARBA00033140"/>
    </source>
</evidence>
<dbReference type="PANTHER" id="PTHR39321:SF3">
    <property type="entry name" value="PHOSPHOPANTETHEINE ADENYLYLTRANSFERASE"/>
    <property type="match status" value="1"/>
</dbReference>
<keyword evidence="8" id="KW-0547">Nucleotide-binding</keyword>
<reference evidence="16" key="1">
    <citation type="journal article" date="2005" name="Environ. Microbiol.">
        <title>Genetic and functional properties of uncultivated thermophilic crenarchaeotes from a subsurface gold mine as revealed by analysis of genome fragments.</title>
        <authorList>
            <person name="Nunoura T."/>
            <person name="Hirayama H."/>
            <person name="Takami H."/>
            <person name="Oida H."/>
            <person name="Nishi S."/>
            <person name="Shimamura S."/>
            <person name="Suzuki Y."/>
            <person name="Inagaki F."/>
            <person name="Takai K."/>
            <person name="Nealson K.H."/>
            <person name="Horikoshi K."/>
        </authorList>
    </citation>
    <scope>NUCLEOTIDE SEQUENCE</scope>
</reference>
<comment type="pathway">
    <text evidence="2">Cofactor biosynthesis; NAD(+) biosynthesis; deamido-NAD(+) from nicotinate D-ribonucleotide: step 1/1.</text>
</comment>
<evidence type="ECO:0000256" key="5">
    <source>
        <dbReference type="ARBA" id="ARBA00022642"/>
    </source>
</evidence>
<name>H5SFE4_9BACT</name>
<keyword evidence="9" id="KW-0067">ATP-binding</keyword>
<dbReference type="Pfam" id="PF01467">
    <property type="entry name" value="CTP_transf_like"/>
    <property type="match status" value="1"/>
</dbReference>
<proteinExistence type="inferred from homology"/>
<dbReference type="CDD" id="cd02165">
    <property type="entry name" value="NMNAT"/>
    <property type="match status" value="1"/>
</dbReference>
<evidence type="ECO:0000256" key="8">
    <source>
        <dbReference type="ARBA" id="ARBA00022741"/>
    </source>
</evidence>
<evidence type="ECO:0000256" key="9">
    <source>
        <dbReference type="ARBA" id="ARBA00022840"/>
    </source>
</evidence>
<gene>
    <name evidence="16" type="ORF">HGMM_F21E04C18</name>
</gene>
<evidence type="ECO:0000256" key="1">
    <source>
        <dbReference type="ARBA" id="ARBA00002324"/>
    </source>
</evidence>
<dbReference type="PANTHER" id="PTHR39321">
    <property type="entry name" value="NICOTINATE-NUCLEOTIDE ADENYLYLTRANSFERASE-RELATED"/>
    <property type="match status" value="1"/>
</dbReference>
<evidence type="ECO:0000256" key="4">
    <source>
        <dbReference type="ARBA" id="ARBA00012389"/>
    </source>
</evidence>
<evidence type="ECO:0000256" key="7">
    <source>
        <dbReference type="ARBA" id="ARBA00022695"/>
    </source>
</evidence>
<dbReference type="SUPFAM" id="SSF52374">
    <property type="entry name" value="Nucleotidylyl transferase"/>
    <property type="match status" value="1"/>
</dbReference>
<dbReference type="AlphaFoldDB" id="H5SFE4"/>
<keyword evidence="10" id="KW-0520">NAD</keyword>
<accession>H5SFE4</accession>
<dbReference type="GO" id="GO:0005524">
    <property type="term" value="F:ATP binding"/>
    <property type="evidence" value="ECO:0007669"/>
    <property type="project" value="UniProtKB-KW"/>
</dbReference>
<sequence length="249" mass="28065">MVTPEVEYWRTRAREAIASLARAEAPTIAWVRRTGGSPARLGVFPASFNPPTRAHVEIIRRAREHYDLEEIALLPGLTNADKRVYEAALEDRVAMLLAAFETDPTIAIGVVSHPFLVDMIPPLRREYATSEIFFLVGSDTFERLLDRQGRYLGRYSKPYPDRMAVLEDLFSASRVIVAARGAFTCSALEQLLEEEAAPYRSRIACMELSEEARFISATEVRWRIRRGESVASLVPEAVEAYIRTAGLYQ</sequence>
<feature type="domain" description="Cytidyltransferase-like" evidence="15">
    <location>
        <begin position="44"/>
        <end position="221"/>
    </location>
</feature>
<dbReference type="Gene3D" id="3.40.50.620">
    <property type="entry name" value="HUPs"/>
    <property type="match status" value="1"/>
</dbReference>
<organism evidence="16">
    <name type="scientific">uncultured Acidobacteriota bacterium</name>
    <dbReference type="NCBI Taxonomy" id="171953"/>
    <lineage>
        <taxon>Bacteria</taxon>
        <taxon>Pseudomonadati</taxon>
        <taxon>Acidobacteriota</taxon>
        <taxon>environmental samples</taxon>
    </lineage>
</organism>
<evidence type="ECO:0000313" key="16">
    <source>
        <dbReference type="EMBL" id="BAL54880.1"/>
    </source>
</evidence>
<evidence type="ECO:0000256" key="13">
    <source>
        <dbReference type="ARBA" id="ARBA00033353"/>
    </source>
</evidence>